<keyword evidence="2" id="KW-1277">Toxin-antitoxin system</keyword>
<dbReference type="PANTHER" id="PTHR35601:SF1">
    <property type="entry name" value="TOXIN RELE"/>
    <property type="match status" value="1"/>
</dbReference>
<reference evidence="3" key="1">
    <citation type="submission" date="2019-02" db="EMBL/GenBank/DDBJ databases">
        <authorList>
            <person name="Gruber-Vodicka R. H."/>
            <person name="Seah K. B. B."/>
        </authorList>
    </citation>
    <scope>NUCLEOTIDE SEQUENCE</scope>
    <source>
        <strain evidence="5">BECK_SA2B12</strain>
        <strain evidence="3">BECK_SA2B15</strain>
        <strain evidence="4">BECK_SA2B20</strain>
    </source>
</reference>
<dbReference type="EMBL" id="CAADFG010000017">
    <property type="protein sequence ID" value="VFJ89706.1"/>
    <property type="molecule type" value="Genomic_DNA"/>
</dbReference>
<protein>
    <submittedName>
        <fullName evidence="3">mRNA interferase RelE/StbE</fullName>
    </submittedName>
</protein>
<dbReference type="InterPro" id="IPR007712">
    <property type="entry name" value="RelE/ParE_toxin"/>
</dbReference>
<proteinExistence type="inferred from homology"/>
<dbReference type="EMBL" id="CAADFI010000016">
    <property type="protein sequence ID" value="VFJ91251.1"/>
    <property type="molecule type" value="Genomic_DNA"/>
</dbReference>
<evidence type="ECO:0000313" key="3">
    <source>
        <dbReference type="EMBL" id="VFJ89706.1"/>
    </source>
</evidence>
<evidence type="ECO:0000256" key="2">
    <source>
        <dbReference type="ARBA" id="ARBA00022649"/>
    </source>
</evidence>
<organism evidence="3">
    <name type="scientific">Candidatus Kentrum eta</name>
    <dbReference type="NCBI Taxonomy" id="2126337"/>
    <lineage>
        <taxon>Bacteria</taxon>
        <taxon>Pseudomonadati</taxon>
        <taxon>Pseudomonadota</taxon>
        <taxon>Gammaproteobacteria</taxon>
        <taxon>Candidatus Kentrum</taxon>
    </lineage>
</organism>
<sequence length="82" mass="9861">MRLVYTERAARDIRRFPSDVKQRLKTTLERYQSDPLPYARKLSNPELGDYRFRMGDYPIVFDIEDDAIVILRVGHRRDIYRG</sequence>
<evidence type="ECO:0000256" key="1">
    <source>
        <dbReference type="ARBA" id="ARBA00006226"/>
    </source>
</evidence>
<accession>A0A450UBU9</accession>
<evidence type="ECO:0000313" key="5">
    <source>
        <dbReference type="EMBL" id="VFJ97790.1"/>
    </source>
</evidence>
<dbReference type="EMBL" id="CAADFJ010000016">
    <property type="protein sequence ID" value="VFJ97790.1"/>
    <property type="molecule type" value="Genomic_DNA"/>
</dbReference>
<dbReference type="PANTHER" id="PTHR35601">
    <property type="entry name" value="TOXIN RELE"/>
    <property type="match status" value="1"/>
</dbReference>
<dbReference type="InterPro" id="IPR035093">
    <property type="entry name" value="RelE/ParE_toxin_dom_sf"/>
</dbReference>
<evidence type="ECO:0000313" key="4">
    <source>
        <dbReference type="EMBL" id="VFJ91251.1"/>
    </source>
</evidence>
<dbReference type="Gene3D" id="3.30.2310.20">
    <property type="entry name" value="RelE-like"/>
    <property type="match status" value="1"/>
</dbReference>
<comment type="similarity">
    <text evidence="1">Belongs to the RelE toxin family.</text>
</comment>
<dbReference type="Pfam" id="PF05016">
    <property type="entry name" value="ParE_toxin"/>
    <property type="match status" value="1"/>
</dbReference>
<name>A0A450UBU9_9GAMM</name>
<gene>
    <name evidence="3" type="ORF">BECKH772A_GA0070896_100172</name>
    <name evidence="4" type="ORF">BECKH772B_GA0070898_100162</name>
    <name evidence="5" type="ORF">BECKH772C_GA0070978_100162</name>
</gene>
<dbReference type="SUPFAM" id="SSF143011">
    <property type="entry name" value="RelE-like"/>
    <property type="match status" value="1"/>
</dbReference>
<dbReference type="AlphaFoldDB" id="A0A450UBU9"/>